<name>A0AAV2Z8G3_9STRA</name>
<feature type="compositionally biased region" description="Basic and acidic residues" evidence="1">
    <location>
        <begin position="61"/>
        <end position="73"/>
    </location>
</feature>
<evidence type="ECO:0000313" key="3">
    <source>
        <dbReference type="Proteomes" id="UP001146120"/>
    </source>
</evidence>
<keyword evidence="3" id="KW-1185">Reference proteome</keyword>
<proteinExistence type="predicted"/>
<gene>
    <name evidence="2" type="ORF">N0F65_011607</name>
</gene>
<comment type="caution">
    <text evidence="2">The sequence shown here is derived from an EMBL/GenBank/DDBJ whole genome shotgun (WGS) entry which is preliminary data.</text>
</comment>
<organism evidence="2 3">
    <name type="scientific">Lagenidium giganteum</name>
    <dbReference type="NCBI Taxonomy" id="4803"/>
    <lineage>
        <taxon>Eukaryota</taxon>
        <taxon>Sar</taxon>
        <taxon>Stramenopiles</taxon>
        <taxon>Oomycota</taxon>
        <taxon>Peronosporomycetes</taxon>
        <taxon>Pythiales</taxon>
        <taxon>Pythiaceae</taxon>
    </lineage>
</organism>
<feature type="region of interest" description="Disordered" evidence="1">
    <location>
        <begin position="1"/>
        <end position="103"/>
    </location>
</feature>
<evidence type="ECO:0000256" key="1">
    <source>
        <dbReference type="SAM" id="MobiDB-lite"/>
    </source>
</evidence>
<protein>
    <submittedName>
        <fullName evidence="2">Uncharacterized protein</fullName>
    </submittedName>
</protein>
<feature type="compositionally biased region" description="Low complexity" evidence="1">
    <location>
        <begin position="10"/>
        <end position="20"/>
    </location>
</feature>
<reference evidence="2" key="1">
    <citation type="submission" date="2022-11" db="EMBL/GenBank/DDBJ databases">
        <authorList>
            <person name="Morgan W.R."/>
            <person name="Tartar A."/>
        </authorList>
    </citation>
    <scope>NUCLEOTIDE SEQUENCE</scope>
    <source>
        <strain evidence="2">ARSEF 373</strain>
    </source>
</reference>
<feature type="compositionally biased region" description="Acidic residues" evidence="1">
    <location>
        <begin position="45"/>
        <end position="60"/>
    </location>
</feature>
<accession>A0AAV2Z8G3</accession>
<evidence type="ECO:0000313" key="2">
    <source>
        <dbReference type="EMBL" id="DBA03248.1"/>
    </source>
</evidence>
<dbReference type="EMBL" id="DAKRPA010000021">
    <property type="protein sequence ID" value="DBA03248.1"/>
    <property type="molecule type" value="Genomic_DNA"/>
</dbReference>
<reference evidence="2" key="2">
    <citation type="journal article" date="2023" name="Microbiol Resour">
        <title>Decontamination and Annotation of the Draft Genome Sequence of the Oomycete Lagenidium giganteum ARSEF 373.</title>
        <authorList>
            <person name="Morgan W.R."/>
            <person name="Tartar A."/>
        </authorList>
    </citation>
    <scope>NUCLEOTIDE SEQUENCE</scope>
    <source>
        <strain evidence="2">ARSEF 373</strain>
    </source>
</reference>
<dbReference type="AlphaFoldDB" id="A0AAV2Z8G3"/>
<dbReference type="Proteomes" id="UP001146120">
    <property type="component" value="Unassembled WGS sequence"/>
</dbReference>
<feature type="compositionally biased region" description="Basic and acidic residues" evidence="1">
    <location>
        <begin position="85"/>
        <end position="99"/>
    </location>
</feature>
<sequence>MEAEDETGTLQQLKQSLQLELQDEHQQDTLAKPKPLSPKKRTPGDDEEEGDQYGSDFEEEEIHRPDDDDDKPHAKYAATDEAGDEYDRPAVTRNDKAVSDENVLNSYDYIEEVERD</sequence>